<dbReference type="OrthoDB" id="9813435at2"/>
<keyword evidence="6" id="KW-1185">Reference proteome</keyword>
<evidence type="ECO:0000256" key="2">
    <source>
        <dbReference type="SAM" id="MobiDB-lite"/>
    </source>
</evidence>
<dbReference type="EMBL" id="CP035704">
    <property type="protein sequence ID" value="QBB69241.1"/>
    <property type="molecule type" value="Genomic_DNA"/>
</dbReference>
<dbReference type="InterPro" id="IPR008964">
    <property type="entry name" value="Invasin/intimin_cell_adhesion"/>
</dbReference>
<dbReference type="InterPro" id="IPR059226">
    <property type="entry name" value="Choice_anch_Q_dom"/>
</dbReference>
<gene>
    <name evidence="5" type="ORF">ELE36_01960</name>
</gene>
<comment type="similarity">
    <text evidence="1">Belongs to the intimin/invasin family.</text>
</comment>
<dbReference type="Gene3D" id="2.160.20.10">
    <property type="entry name" value="Single-stranded right-handed beta-helix, Pectin lyase-like"/>
    <property type="match status" value="1"/>
</dbReference>
<dbReference type="NCBIfam" id="NF041518">
    <property type="entry name" value="choice_anch_Q"/>
    <property type="match status" value="1"/>
</dbReference>
<evidence type="ECO:0000256" key="3">
    <source>
        <dbReference type="SAM" id="SignalP"/>
    </source>
</evidence>
<feature type="signal peptide" evidence="3">
    <location>
        <begin position="1"/>
        <end position="23"/>
    </location>
</feature>
<keyword evidence="3" id="KW-0732">Signal</keyword>
<dbReference type="SUPFAM" id="SSF51126">
    <property type="entry name" value="Pectin lyase-like"/>
    <property type="match status" value="1"/>
</dbReference>
<dbReference type="Proteomes" id="UP000291562">
    <property type="component" value="Chromosome"/>
</dbReference>
<sequence length="1237" mass="123767">MNSSIYRFKHLLIGALATFSVMAGAVTAMDASSSTTSSPSVVQAVNSKGELIGIPTPMGKGTVESVATIMARESGAPVLLQETEADADINYSPYADRVRAQNPASAFVSTWPIPDKSHGPAKSVSPKVPQTAGINFTAATLDDSGSVPPDTMGAIGPQQFIAFVNGRIRSFNKTTGVVDGAINTSGDNFFASVRSAGTSDPRIRFDRLTHRWFVVMIDVGAPNRVLVAVSNGPLITAQSSFTFFQFAQDQAPPLGNPGCLMDYPSIGIDANAIYVGGNLFNNGNAACPAGFQGAVAFVIQKSSVLGVGPIVVSAFRGLSGPAPFTDPAQGDSVTPQGVDNDDPAATDGFFVADSNNFAGILNLRRVSNPGGTPTLSADIPITVPNNNVPIKVDHLGNNHPGSTFNGNLDGNDTRPIQSRIVNGSIYTSQGVACDNTGVSTGTASDNRDGVRFYQIGSLDTSPTLIQAGTIFDPAATNPLFYTYGSIAVSGQGHAALSFTSVGVTSYANGAMTGRLSSDPAGFTNTPVTVTAATVPYNPTFDLGTTRARRWGDYSAISIDPDDNMTLWGVSEYTDSTSNGGGWGVKVTQLLAPAPATPSSASPSFAVQGSVVNVTINGTSVAGTGFYDPGTGFPKHISASVSGSNVSVLSATYSNAQSVQLSLSVGNSAATGPRNILIKNPDGQSATGVGIFTVNAGACPLADVTPASIPNGQVGDSYNQAFAVSGGSGTYTFSSSGTLPGGTSLSAAGVLSGTLTVNGVFNFSIVASNGSCNVVRAYTVAVKTNSLAVVSGTPQSALANAAFPSPLVAVVTDSDGNPVSGVPVTFSAPNSGASGTFPGASLTAIANTNGIGVASSPVFTANATLGTYVVTASISGPAAPVSYNLSNVAPLIVTNLNDSGPGSLRQTLIDVGSGGGVAFQIGLTGTITLTTGQLAINKSVSIFGPGARVITVSGNNAARVFTIGAATVSISGLTVSNGSAASGAGIQINGGTVSLTDMSIVNNVALSGSLGGGIDNESGGVVTILRCTIANNSVAGTNSSSRGGGIENQGTSMTITNSTVTGNTVGGGKGGALRNGGGATFTSINTTFTNNAATTATGAGGNLSVLNGAVNLSNTIVAGGTATTHPDLDGAFVSQDYNLLQSFAGATITGTTTNNITGVSPNLAALANNGGQTDTQLPNVGSPVIDKGGAGVNADQRGISRPFDDPSITNATGGNGSDIGAVELQSTDVIFRDGFEGP</sequence>
<accession>A0A411HFJ2</accession>
<dbReference type="InterPro" id="IPR013783">
    <property type="entry name" value="Ig-like_fold"/>
</dbReference>
<reference evidence="5 6" key="1">
    <citation type="submission" date="2019-01" db="EMBL/GenBank/DDBJ databases">
        <title>Pseudolysobacter antarctica gen. nov., sp. nov., isolated from Fildes Peninsula, Antarctica.</title>
        <authorList>
            <person name="Wei Z."/>
            <person name="Peng F."/>
        </authorList>
    </citation>
    <scope>NUCLEOTIDE SEQUENCE [LARGE SCALE GENOMIC DNA]</scope>
    <source>
        <strain evidence="5 6">AQ6-296</strain>
    </source>
</reference>
<name>A0A411HFJ2_9GAMM</name>
<feature type="region of interest" description="Disordered" evidence="2">
    <location>
        <begin position="323"/>
        <end position="343"/>
    </location>
</feature>
<dbReference type="KEGG" id="xbc:ELE36_01960"/>
<feature type="domain" description="Big-1" evidence="4">
    <location>
        <begin position="786"/>
        <end position="883"/>
    </location>
</feature>
<evidence type="ECO:0000259" key="4">
    <source>
        <dbReference type="PROSITE" id="PS51127"/>
    </source>
</evidence>
<dbReference type="InterPro" id="IPR011050">
    <property type="entry name" value="Pectin_lyase_fold/virulence"/>
</dbReference>
<dbReference type="AlphaFoldDB" id="A0A411HFJ2"/>
<dbReference type="InterPro" id="IPR003344">
    <property type="entry name" value="Big_1_dom"/>
</dbReference>
<dbReference type="Gene3D" id="2.60.40.10">
    <property type="entry name" value="Immunoglobulins"/>
    <property type="match status" value="3"/>
</dbReference>
<feature type="chain" id="PRO_5019060411" description="Big-1 domain-containing protein" evidence="3">
    <location>
        <begin position="24"/>
        <end position="1237"/>
    </location>
</feature>
<dbReference type="InterPro" id="IPR012334">
    <property type="entry name" value="Pectin_lyas_fold"/>
</dbReference>
<organism evidence="5 6">
    <name type="scientific">Pseudolysobacter antarcticus</name>
    <dbReference type="NCBI Taxonomy" id="2511995"/>
    <lineage>
        <taxon>Bacteria</taxon>
        <taxon>Pseudomonadati</taxon>
        <taxon>Pseudomonadota</taxon>
        <taxon>Gammaproteobacteria</taxon>
        <taxon>Lysobacterales</taxon>
        <taxon>Rhodanobacteraceae</taxon>
        <taxon>Pseudolysobacter</taxon>
    </lineage>
</organism>
<dbReference type="SUPFAM" id="SSF49373">
    <property type="entry name" value="Invasin/intimin cell-adhesion fragments"/>
    <property type="match status" value="1"/>
</dbReference>
<evidence type="ECO:0000313" key="5">
    <source>
        <dbReference type="EMBL" id="QBB69241.1"/>
    </source>
</evidence>
<dbReference type="PROSITE" id="PS51127">
    <property type="entry name" value="BIG1"/>
    <property type="match status" value="1"/>
</dbReference>
<dbReference type="RefSeq" id="WP_129831497.1">
    <property type="nucleotide sequence ID" value="NZ_CP035704.1"/>
</dbReference>
<protein>
    <recommendedName>
        <fullName evidence="4">Big-1 domain-containing protein</fullName>
    </recommendedName>
</protein>
<evidence type="ECO:0000256" key="1">
    <source>
        <dbReference type="ARBA" id="ARBA00010116"/>
    </source>
</evidence>
<proteinExistence type="inferred from homology"/>
<evidence type="ECO:0000313" key="6">
    <source>
        <dbReference type="Proteomes" id="UP000291562"/>
    </source>
</evidence>